<sequence>MLDEVIGSAFKVVARFIVEVFVEIIFEIMIKGPGYLLVKPFSKSAPDPDGVLVVIVGLVFWAFLITLGITVFL</sequence>
<feature type="transmembrane region" description="Helical" evidence="1">
    <location>
        <begin position="12"/>
        <end position="30"/>
    </location>
</feature>
<dbReference type="EMBL" id="CP069213">
    <property type="protein sequence ID" value="QRH03075.1"/>
    <property type="molecule type" value="Genomic_DNA"/>
</dbReference>
<keyword evidence="1" id="KW-1133">Transmembrane helix</keyword>
<reference evidence="2 3" key="1">
    <citation type="journal article" date="2012" name="Antonie Van Leeuwenhoek">
        <title>Shewanella litorisediminis sp. nov., a gammaproteobacterium isolated from a tidal flat sediment.</title>
        <authorList>
            <person name="Lee M.H."/>
            <person name="Yoon J.H."/>
        </authorList>
    </citation>
    <scope>NUCLEOTIDE SEQUENCE [LARGE SCALE GENOMIC DNA]</scope>
    <source>
        <strain evidence="2 3">SMK1-12</strain>
    </source>
</reference>
<protein>
    <recommendedName>
        <fullName evidence="4">YggT family protein</fullName>
    </recommendedName>
</protein>
<keyword evidence="1" id="KW-0472">Membrane</keyword>
<organism evidence="2 3">
    <name type="scientific">Shewanella litorisediminis</name>
    <dbReference type="NCBI Taxonomy" id="1173586"/>
    <lineage>
        <taxon>Bacteria</taxon>
        <taxon>Pseudomonadati</taxon>
        <taxon>Pseudomonadota</taxon>
        <taxon>Gammaproteobacteria</taxon>
        <taxon>Alteromonadales</taxon>
        <taxon>Shewanellaceae</taxon>
        <taxon>Shewanella</taxon>
    </lineage>
</organism>
<evidence type="ECO:0000313" key="2">
    <source>
        <dbReference type="EMBL" id="QRH03075.1"/>
    </source>
</evidence>
<keyword evidence="3" id="KW-1185">Reference proteome</keyword>
<dbReference type="RefSeq" id="WP_203326642.1">
    <property type="nucleotide sequence ID" value="NZ_CP069213.1"/>
</dbReference>
<dbReference type="Proteomes" id="UP000596252">
    <property type="component" value="Chromosome"/>
</dbReference>
<accession>A0ABX7G721</accession>
<proteinExistence type="predicted"/>
<evidence type="ECO:0000313" key="3">
    <source>
        <dbReference type="Proteomes" id="UP000596252"/>
    </source>
</evidence>
<gene>
    <name evidence="2" type="ORF">JQC75_06620</name>
</gene>
<keyword evidence="1" id="KW-0812">Transmembrane</keyword>
<name>A0ABX7G721_9GAMM</name>
<evidence type="ECO:0000256" key="1">
    <source>
        <dbReference type="SAM" id="Phobius"/>
    </source>
</evidence>
<evidence type="ECO:0008006" key="4">
    <source>
        <dbReference type="Google" id="ProtNLM"/>
    </source>
</evidence>
<feature type="transmembrane region" description="Helical" evidence="1">
    <location>
        <begin position="50"/>
        <end position="72"/>
    </location>
</feature>